<protein>
    <recommendedName>
        <fullName evidence="5">Probable RNA polymerase II nuclear localization protein SLC7A6OS</fullName>
    </recommendedName>
</protein>
<evidence type="ECO:0000256" key="8">
    <source>
        <dbReference type="ARBA" id="ARBA00022927"/>
    </source>
</evidence>
<comment type="function">
    <text evidence="1">Directs RNA polymerase II nuclear import.</text>
</comment>
<dbReference type="STRING" id="34475.A0A4Y9Y375"/>
<organism evidence="12 13">
    <name type="scientific">Rhodofomes roseus</name>
    <dbReference type="NCBI Taxonomy" id="34475"/>
    <lineage>
        <taxon>Eukaryota</taxon>
        <taxon>Fungi</taxon>
        <taxon>Dikarya</taxon>
        <taxon>Basidiomycota</taxon>
        <taxon>Agaricomycotina</taxon>
        <taxon>Agaricomycetes</taxon>
        <taxon>Polyporales</taxon>
        <taxon>Rhodofomes</taxon>
    </lineage>
</organism>
<evidence type="ECO:0000256" key="4">
    <source>
        <dbReference type="ARBA" id="ARBA00010218"/>
    </source>
</evidence>
<evidence type="ECO:0000256" key="1">
    <source>
        <dbReference type="ARBA" id="ARBA00003202"/>
    </source>
</evidence>
<dbReference type="EMBL" id="SEKV01000487">
    <property type="protein sequence ID" value="TFY56650.1"/>
    <property type="molecule type" value="Genomic_DNA"/>
</dbReference>
<dbReference type="InterPro" id="IPR013883">
    <property type="entry name" value="TF_Iwr1_dom"/>
</dbReference>
<dbReference type="Proteomes" id="UP000298390">
    <property type="component" value="Unassembled WGS sequence"/>
</dbReference>
<feature type="compositionally biased region" description="Basic and acidic residues" evidence="10">
    <location>
        <begin position="284"/>
        <end position="315"/>
    </location>
</feature>
<evidence type="ECO:0000259" key="11">
    <source>
        <dbReference type="Pfam" id="PF08574"/>
    </source>
</evidence>
<evidence type="ECO:0000256" key="7">
    <source>
        <dbReference type="ARBA" id="ARBA00022490"/>
    </source>
</evidence>
<accession>A0A4Y9Y375</accession>
<dbReference type="GO" id="GO:0015031">
    <property type="term" value="P:protein transport"/>
    <property type="evidence" value="ECO:0007669"/>
    <property type="project" value="UniProtKB-KW"/>
</dbReference>
<evidence type="ECO:0000256" key="10">
    <source>
        <dbReference type="SAM" id="MobiDB-lite"/>
    </source>
</evidence>
<feature type="region of interest" description="Disordered" evidence="10">
    <location>
        <begin position="247"/>
        <end position="315"/>
    </location>
</feature>
<keyword evidence="7" id="KW-0963">Cytoplasm</keyword>
<evidence type="ECO:0000256" key="3">
    <source>
        <dbReference type="ARBA" id="ARBA00004496"/>
    </source>
</evidence>
<keyword evidence="9" id="KW-0539">Nucleus</keyword>
<evidence type="ECO:0000256" key="9">
    <source>
        <dbReference type="ARBA" id="ARBA00023242"/>
    </source>
</evidence>
<feature type="region of interest" description="Disordered" evidence="10">
    <location>
        <begin position="48"/>
        <end position="141"/>
    </location>
</feature>
<evidence type="ECO:0000313" key="13">
    <source>
        <dbReference type="Proteomes" id="UP000298390"/>
    </source>
</evidence>
<dbReference type="GO" id="GO:0032502">
    <property type="term" value="P:developmental process"/>
    <property type="evidence" value="ECO:0007669"/>
    <property type="project" value="TreeGrafter"/>
</dbReference>
<evidence type="ECO:0000256" key="6">
    <source>
        <dbReference type="ARBA" id="ARBA00022448"/>
    </source>
</evidence>
<keyword evidence="8" id="KW-0653">Protein transport</keyword>
<evidence type="ECO:0000256" key="2">
    <source>
        <dbReference type="ARBA" id="ARBA00004123"/>
    </source>
</evidence>
<gene>
    <name evidence="12" type="ORF">EVJ58_g7507</name>
</gene>
<sequence>MHPVNSGRPRGRSPQGQASRAGLNFFKFAETVEQGAWDDEQTKKDLEARLAALARESRQEGEREPRQLAGLPSSKSAPADMGQSAPPATTTQPAATEVEVEVEAAAPPPTKTSEGGRDSPQVHYPQARGAVDGPASPETPKVWSMKELEAARAAQAGLAVYEAVPSTSGIEASDSVDAEVAKFLPLLQDYLKLEDPVASPSVTPTPLPVKEDDSDYVYDIFYQRLMRDPSASLGNVGTLTGVPDELIVYDSDDDNDSEVYDTADEDSNAEDWYQNDYPDEESDRSDGSEGSDVFHDGSDREDMIYNDDSDGHEWR</sequence>
<dbReference type="PANTHER" id="PTHR31196">
    <property type="entry name" value="RNA POLYMERASE II NUCLEAR LOCALIZATION PROTEIN SLC7A6OS-RELATED"/>
    <property type="match status" value="1"/>
</dbReference>
<dbReference type="Pfam" id="PF08574">
    <property type="entry name" value="Iwr1"/>
    <property type="match status" value="1"/>
</dbReference>
<dbReference type="InterPro" id="IPR040218">
    <property type="entry name" value="SLC7A6OS"/>
</dbReference>
<proteinExistence type="inferred from homology"/>
<feature type="compositionally biased region" description="Basic and acidic residues" evidence="10">
    <location>
        <begin position="55"/>
        <end position="66"/>
    </location>
</feature>
<name>A0A4Y9Y375_9APHY</name>
<feature type="region of interest" description="Disordered" evidence="10">
    <location>
        <begin position="1"/>
        <end position="24"/>
    </location>
</feature>
<dbReference type="GO" id="GO:0005634">
    <property type="term" value="C:nucleus"/>
    <property type="evidence" value="ECO:0007669"/>
    <property type="project" value="UniProtKB-SubCell"/>
</dbReference>
<dbReference type="GO" id="GO:0005737">
    <property type="term" value="C:cytoplasm"/>
    <property type="evidence" value="ECO:0007669"/>
    <property type="project" value="UniProtKB-SubCell"/>
</dbReference>
<keyword evidence="6" id="KW-0813">Transport</keyword>
<feature type="domain" description="Transcription factor Iwr1" evidence="11">
    <location>
        <begin position="214"/>
        <end position="281"/>
    </location>
</feature>
<dbReference type="PANTHER" id="PTHR31196:SF2">
    <property type="entry name" value="RNA POLYMERASE II NUCLEAR LOCALIZATION PROTEIN SLC7A6OS-RELATED"/>
    <property type="match status" value="1"/>
</dbReference>
<dbReference type="AlphaFoldDB" id="A0A4Y9Y375"/>
<evidence type="ECO:0000313" key="12">
    <source>
        <dbReference type="EMBL" id="TFY56650.1"/>
    </source>
</evidence>
<comment type="caution">
    <text evidence="12">The sequence shown here is derived from an EMBL/GenBank/DDBJ whole genome shotgun (WGS) entry which is preliminary data.</text>
</comment>
<feature type="compositionally biased region" description="Low complexity" evidence="10">
    <location>
        <begin position="85"/>
        <end position="97"/>
    </location>
</feature>
<reference evidence="12 13" key="1">
    <citation type="submission" date="2019-01" db="EMBL/GenBank/DDBJ databases">
        <title>Genome sequencing of the rare red list fungi Fomitopsis rosea.</title>
        <authorList>
            <person name="Buettner E."/>
            <person name="Kellner H."/>
        </authorList>
    </citation>
    <scope>NUCLEOTIDE SEQUENCE [LARGE SCALE GENOMIC DNA]</scope>
    <source>
        <strain evidence="12 13">DSM 105464</strain>
    </source>
</reference>
<comment type="similarity">
    <text evidence="4">Belongs to the IWR1/SLC7A6OS family.</text>
</comment>
<evidence type="ECO:0000256" key="5">
    <source>
        <dbReference type="ARBA" id="ARBA00017036"/>
    </source>
</evidence>
<feature type="compositionally biased region" description="Acidic residues" evidence="10">
    <location>
        <begin position="250"/>
        <end position="269"/>
    </location>
</feature>
<comment type="subcellular location">
    <subcellularLocation>
        <location evidence="3">Cytoplasm</location>
    </subcellularLocation>
    <subcellularLocation>
        <location evidence="2">Nucleus</location>
    </subcellularLocation>
</comment>